<dbReference type="PANTHER" id="PTHR31672:SF13">
    <property type="entry name" value="F-BOX PROTEIN CPR30-LIKE"/>
    <property type="match status" value="1"/>
</dbReference>
<dbReference type="NCBIfam" id="TIGR01640">
    <property type="entry name" value="F_box_assoc_1"/>
    <property type="match status" value="1"/>
</dbReference>
<gene>
    <name evidence="2" type="ORF">CARUB_v10021381mg</name>
</gene>
<proteinExistence type="predicted"/>
<evidence type="ECO:0000313" key="3">
    <source>
        <dbReference type="Proteomes" id="UP000029121"/>
    </source>
</evidence>
<dbReference type="InterPro" id="IPR006527">
    <property type="entry name" value="F-box-assoc_dom_typ1"/>
</dbReference>
<dbReference type="AlphaFoldDB" id="R0HVM0"/>
<dbReference type="Pfam" id="PF00646">
    <property type="entry name" value="F-box"/>
    <property type="match status" value="1"/>
</dbReference>
<dbReference type="SMART" id="SM00256">
    <property type="entry name" value="FBOX"/>
    <property type="match status" value="1"/>
</dbReference>
<dbReference type="PROSITE" id="PS50181">
    <property type="entry name" value="FBOX"/>
    <property type="match status" value="1"/>
</dbReference>
<dbReference type="InterPro" id="IPR050796">
    <property type="entry name" value="SCF_F-box_component"/>
</dbReference>
<name>R0HVM0_9BRAS</name>
<dbReference type="Gene3D" id="1.20.1280.50">
    <property type="match status" value="1"/>
</dbReference>
<protein>
    <recommendedName>
        <fullName evidence="1">F-box domain-containing protein</fullName>
    </recommendedName>
</protein>
<dbReference type="Proteomes" id="UP000029121">
    <property type="component" value="Unassembled WGS sequence"/>
</dbReference>
<dbReference type="EMBL" id="KB870806">
    <property type="protein sequence ID" value="EOA33889.1"/>
    <property type="molecule type" value="Genomic_DNA"/>
</dbReference>
<dbReference type="SUPFAM" id="SSF81383">
    <property type="entry name" value="F-box domain"/>
    <property type="match status" value="1"/>
</dbReference>
<dbReference type="InterPro" id="IPR017451">
    <property type="entry name" value="F-box-assoc_interact_dom"/>
</dbReference>
<accession>R0HVM0</accession>
<dbReference type="PANTHER" id="PTHR31672">
    <property type="entry name" value="BNACNNG10540D PROTEIN"/>
    <property type="match status" value="1"/>
</dbReference>
<organism evidence="2 3">
    <name type="scientific">Capsella rubella</name>
    <dbReference type="NCBI Taxonomy" id="81985"/>
    <lineage>
        <taxon>Eukaryota</taxon>
        <taxon>Viridiplantae</taxon>
        <taxon>Streptophyta</taxon>
        <taxon>Embryophyta</taxon>
        <taxon>Tracheophyta</taxon>
        <taxon>Spermatophyta</taxon>
        <taxon>Magnoliopsida</taxon>
        <taxon>eudicotyledons</taxon>
        <taxon>Gunneridae</taxon>
        <taxon>Pentapetalae</taxon>
        <taxon>rosids</taxon>
        <taxon>malvids</taxon>
        <taxon>Brassicales</taxon>
        <taxon>Brassicaceae</taxon>
        <taxon>Camelineae</taxon>
        <taxon>Capsella</taxon>
    </lineage>
</organism>
<dbReference type="InterPro" id="IPR001810">
    <property type="entry name" value="F-box_dom"/>
</dbReference>
<evidence type="ECO:0000313" key="2">
    <source>
        <dbReference type="EMBL" id="EOA33889.1"/>
    </source>
</evidence>
<dbReference type="STRING" id="81985.R0HVM0"/>
<reference evidence="3" key="1">
    <citation type="journal article" date="2013" name="Nat. Genet.">
        <title>The Capsella rubella genome and the genomic consequences of rapid mating system evolution.</title>
        <authorList>
            <person name="Slotte T."/>
            <person name="Hazzouri K.M."/>
            <person name="Agren J.A."/>
            <person name="Koenig D."/>
            <person name="Maumus F."/>
            <person name="Guo Y.L."/>
            <person name="Steige K."/>
            <person name="Platts A.E."/>
            <person name="Escobar J.S."/>
            <person name="Newman L.K."/>
            <person name="Wang W."/>
            <person name="Mandakova T."/>
            <person name="Vello E."/>
            <person name="Smith L.M."/>
            <person name="Henz S.R."/>
            <person name="Steffen J."/>
            <person name="Takuno S."/>
            <person name="Brandvain Y."/>
            <person name="Coop G."/>
            <person name="Andolfatto P."/>
            <person name="Hu T.T."/>
            <person name="Blanchette M."/>
            <person name="Clark R.M."/>
            <person name="Quesneville H."/>
            <person name="Nordborg M."/>
            <person name="Gaut B.S."/>
            <person name="Lysak M.A."/>
            <person name="Jenkins J."/>
            <person name="Grimwood J."/>
            <person name="Chapman J."/>
            <person name="Prochnik S."/>
            <person name="Shu S."/>
            <person name="Rokhsar D."/>
            <person name="Schmutz J."/>
            <person name="Weigel D."/>
            <person name="Wright S.I."/>
        </authorList>
    </citation>
    <scope>NUCLEOTIDE SEQUENCE [LARGE SCALE GENOMIC DNA]</scope>
    <source>
        <strain evidence="3">cv. Monte Gargano</strain>
    </source>
</reference>
<evidence type="ECO:0000259" key="1">
    <source>
        <dbReference type="PROSITE" id="PS50181"/>
    </source>
</evidence>
<keyword evidence="3" id="KW-1185">Reference proteome</keyword>
<feature type="domain" description="F-box" evidence="1">
    <location>
        <begin position="1"/>
        <end position="47"/>
    </location>
</feature>
<dbReference type="InterPro" id="IPR036047">
    <property type="entry name" value="F-box-like_dom_sf"/>
</dbReference>
<dbReference type="Pfam" id="PF07734">
    <property type="entry name" value="FBA_1"/>
    <property type="match status" value="1"/>
</dbReference>
<sequence>MKKMPNLPEDLVEEILSRLPLTTLTLMRTTCKRWYNLSKDRRFAKKHIAQATTKESDFVAIMLLNCRVYLTNVNLNGILNNSDPLLKPRGKIISLYGSDEVGYTFRVFHCEGLLLCNTKDYTKLVVWNPYFGQTRWIYVEPRCADHEKIWYENALGYDKRKPTRAYKILRFAHFLLEEPEIYEFNTNLWRVLDVTPDWRILYNHHGVSLKGNTYWFASDKDSSDNVPDFLLGFNFTTEKFGPRLPFPFEKEQLAVLHQEWHGDLATHIWITTKIEPNTVSWSKFLEVNMQPRTANRVVVVYDTNNDMYNPTRHVAYITGENGYYREVDLGEIKIGCYPLGCLYVPSLIRINQL</sequence>